<dbReference type="AlphaFoldDB" id="A0A0D7BK95"/>
<dbReference type="Proteomes" id="UP000054007">
    <property type="component" value="Unassembled WGS sequence"/>
</dbReference>
<accession>A0A0D7BK95</accession>
<keyword evidence="2" id="KW-1185">Reference proteome</keyword>
<name>A0A0D7BK95_9AGAR</name>
<sequence length="533" mass="60018">MANPDDSKSVQLKEIVHLIEEAQQYSLQCPEIRPMFSQLFKSFRSQMQGLLATRTIALLPADVLCECFAFACNFDPHDPPALGRGVSMNITALELASVCTRWRGLITKMPTAWSCIDLDLTLLVGSTSNYFQSATLQNLIARTLTTYMSRSRPVPLTIRVRGHFKGDISHERLNFFLTLVTLHLFTESHRWRHVVFDFQDDTSGITRIDLPFSPDEPAEEHLPELQTLSLSNVLSVGNADDSMLRGRVFGASPNLRHLKLTKAMDSNFMAALQESLPIYRAGTDRYPWLDTVVLDRFAYSMTDHLPARLTWALSQLTCVNKVVIMNPITTMNVPLFPPMEVSARDFVVHLGGHKDIIFAALVYALTLPRLRSFEVIIPRGETPASYDAALHKSLFEMFVRSGTLRKLSLKRVPLWAKELMDILHILPALEELILHEPPHKRAPFGYLAGEAEDPHVVSETLCLWFTVSDVVPKLNTLEMVWACGMDAGCVFDMLEERKGITEVRLGTIPPEKCDFRDRLLGLRGSGRKATLVT</sequence>
<dbReference type="OrthoDB" id="2269034at2759"/>
<evidence type="ECO:0000313" key="1">
    <source>
        <dbReference type="EMBL" id="KIY70892.1"/>
    </source>
</evidence>
<dbReference type="EMBL" id="KN880461">
    <property type="protein sequence ID" value="KIY70892.1"/>
    <property type="molecule type" value="Genomic_DNA"/>
</dbReference>
<dbReference type="STRING" id="1314674.A0A0D7BK95"/>
<gene>
    <name evidence="1" type="ORF">CYLTODRAFT_487659</name>
</gene>
<organism evidence="1 2">
    <name type="scientific">Cylindrobasidium torrendii FP15055 ss-10</name>
    <dbReference type="NCBI Taxonomy" id="1314674"/>
    <lineage>
        <taxon>Eukaryota</taxon>
        <taxon>Fungi</taxon>
        <taxon>Dikarya</taxon>
        <taxon>Basidiomycota</taxon>
        <taxon>Agaricomycotina</taxon>
        <taxon>Agaricomycetes</taxon>
        <taxon>Agaricomycetidae</taxon>
        <taxon>Agaricales</taxon>
        <taxon>Marasmiineae</taxon>
        <taxon>Physalacriaceae</taxon>
        <taxon>Cylindrobasidium</taxon>
    </lineage>
</organism>
<evidence type="ECO:0008006" key="3">
    <source>
        <dbReference type="Google" id="ProtNLM"/>
    </source>
</evidence>
<protein>
    <recommendedName>
        <fullName evidence="3">F-box domain-containing protein</fullName>
    </recommendedName>
</protein>
<reference evidence="1 2" key="1">
    <citation type="journal article" date="2015" name="Fungal Genet. Biol.">
        <title>Evolution of novel wood decay mechanisms in Agaricales revealed by the genome sequences of Fistulina hepatica and Cylindrobasidium torrendii.</title>
        <authorList>
            <person name="Floudas D."/>
            <person name="Held B.W."/>
            <person name="Riley R."/>
            <person name="Nagy L.G."/>
            <person name="Koehler G."/>
            <person name="Ransdell A.S."/>
            <person name="Younus H."/>
            <person name="Chow J."/>
            <person name="Chiniquy J."/>
            <person name="Lipzen A."/>
            <person name="Tritt A."/>
            <person name="Sun H."/>
            <person name="Haridas S."/>
            <person name="LaButti K."/>
            <person name="Ohm R.A."/>
            <person name="Kues U."/>
            <person name="Blanchette R.A."/>
            <person name="Grigoriev I.V."/>
            <person name="Minto R.E."/>
            <person name="Hibbett D.S."/>
        </authorList>
    </citation>
    <scope>NUCLEOTIDE SEQUENCE [LARGE SCALE GENOMIC DNA]</scope>
    <source>
        <strain evidence="1 2">FP15055 ss-10</strain>
    </source>
</reference>
<proteinExistence type="predicted"/>
<evidence type="ECO:0000313" key="2">
    <source>
        <dbReference type="Proteomes" id="UP000054007"/>
    </source>
</evidence>